<comment type="caution">
    <text evidence="3">The sequence shown here is derived from an EMBL/GenBank/DDBJ whole genome shotgun (WGS) entry which is preliminary data.</text>
</comment>
<dbReference type="InterPro" id="IPR039901">
    <property type="entry name" value="Kdotransferase"/>
</dbReference>
<protein>
    <recommendedName>
        <fullName evidence="2">3-deoxy-D-manno-octulosonic-acid transferase N-terminal domain-containing protein</fullName>
    </recommendedName>
</protein>
<dbReference type="PANTHER" id="PTHR42755:SF1">
    <property type="entry name" value="3-DEOXY-D-MANNO-OCTULOSONIC ACID TRANSFERASE, MITOCHONDRIAL-RELATED"/>
    <property type="match status" value="1"/>
</dbReference>
<feature type="non-terminal residue" evidence="3">
    <location>
        <position position="1"/>
    </location>
</feature>
<proteinExistence type="predicted"/>
<evidence type="ECO:0000313" key="3">
    <source>
        <dbReference type="EMBL" id="GAH26218.1"/>
    </source>
</evidence>
<name>X1FZM1_9ZZZZ</name>
<dbReference type="GO" id="GO:0005886">
    <property type="term" value="C:plasma membrane"/>
    <property type="evidence" value="ECO:0007669"/>
    <property type="project" value="TreeGrafter"/>
</dbReference>
<dbReference type="PANTHER" id="PTHR42755">
    <property type="entry name" value="3-DEOXY-MANNO-OCTULOSONATE CYTIDYLYLTRANSFERASE"/>
    <property type="match status" value="1"/>
</dbReference>
<sequence>VLKPQKVVFTSYDIWPNLIWNCQKADVPTTLFAARIVPGSTKQWPILSNFYRHIYGAIAHIYTVSEADYFRVKAILGKAAKTEVKNLGNPRYDRVKERNQRNGSTRRRDGQERIIILGSLHKEDVDVIGPPLIDTLRQDDSVHVIWAPHEPEPEVIDAIGARLSEAGISWERFGRRLGRFLDSQVLIVDGVGYLAELYCRSVLAYIGGGFSSNVHNVMEAAIAGIPVIFGPKYGHSHEAEQLIACGGGVSVKSAEEFQHQLTTFLDDDISRQKAGEAALKVIEDNLGASARILQAILGS</sequence>
<evidence type="ECO:0000259" key="2">
    <source>
        <dbReference type="Pfam" id="PF04413"/>
    </source>
</evidence>
<reference evidence="3" key="1">
    <citation type="journal article" date="2014" name="Front. Microbiol.">
        <title>High frequency of phylogenetically diverse reductive dehalogenase-homologous genes in deep subseafloor sedimentary metagenomes.</title>
        <authorList>
            <person name="Kawai M."/>
            <person name="Futagami T."/>
            <person name="Toyoda A."/>
            <person name="Takaki Y."/>
            <person name="Nishi S."/>
            <person name="Hori S."/>
            <person name="Arai W."/>
            <person name="Tsubouchi T."/>
            <person name="Morono Y."/>
            <person name="Uchiyama I."/>
            <person name="Ito T."/>
            <person name="Fujiyama A."/>
            <person name="Inagaki F."/>
            <person name="Takami H."/>
        </authorList>
    </citation>
    <scope>NUCLEOTIDE SEQUENCE</scope>
    <source>
        <strain evidence="3">Expedition CK06-06</strain>
    </source>
</reference>
<dbReference type="InterPro" id="IPR038107">
    <property type="entry name" value="Glycos_transf_N_sf"/>
</dbReference>
<accession>X1FZM1</accession>
<dbReference type="Gene3D" id="3.40.50.2000">
    <property type="entry name" value="Glycogen Phosphorylase B"/>
    <property type="match status" value="1"/>
</dbReference>
<dbReference type="GO" id="GO:0009245">
    <property type="term" value="P:lipid A biosynthetic process"/>
    <property type="evidence" value="ECO:0007669"/>
    <property type="project" value="TreeGrafter"/>
</dbReference>
<dbReference type="SUPFAM" id="SSF53756">
    <property type="entry name" value="UDP-Glycosyltransferase/glycogen phosphorylase"/>
    <property type="match status" value="1"/>
</dbReference>
<keyword evidence="1" id="KW-0808">Transferase</keyword>
<feature type="domain" description="3-deoxy-D-manno-octulosonic-acid transferase N-terminal" evidence="2">
    <location>
        <begin position="2"/>
        <end position="93"/>
    </location>
</feature>
<dbReference type="AlphaFoldDB" id="X1FZM1"/>
<dbReference type="GO" id="GO:0016740">
    <property type="term" value="F:transferase activity"/>
    <property type="evidence" value="ECO:0007669"/>
    <property type="project" value="UniProtKB-KW"/>
</dbReference>
<dbReference type="EMBL" id="BARU01000883">
    <property type="protein sequence ID" value="GAH26218.1"/>
    <property type="molecule type" value="Genomic_DNA"/>
</dbReference>
<gene>
    <name evidence="3" type="ORF">S03H2_02594</name>
</gene>
<dbReference type="InterPro" id="IPR007507">
    <property type="entry name" value="Glycos_transf_N"/>
</dbReference>
<dbReference type="Gene3D" id="3.40.50.11720">
    <property type="entry name" value="3-Deoxy-D-manno-octulosonic-acid transferase, N-terminal domain"/>
    <property type="match status" value="1"/>
</dbReference>
<organism evidence="3">
    <name type="scientific">marine sediment metagenome</name>
    <dbReference type="NCBI Taxonomy" id="412755"/>
    <lineage>
        <taxon>unclassified sequences</taxon>
        <taxon>metagenomes</taxon>
        <taxon>ecological metagenomes</taxon>
    </lineage>
</organism>
<evidence type="ECO:0000256" key="1">
    <source>
        <dbReference type="ARBA" id="ARBA00022679"/>
    </source>
</evidence>
<dbReference type="Pfam" id="PF04413">
    <property type="entry name" value="Glycos_transf_N"/>
    <property type="match status" value="1"/>
</dbReference>